<evidence type="ECO:0000313" key="1">
    <source>
        <dbReference type="EMBL" id="SDP90112.1"/>
    </source>
</evidence>
<dbReference type="RefSeq" id="WP_091384007.1">
    <property type="nucleotide sequence ID" value="NZ_FNDV01000001.1"/>
</dbReference>
<protein>
    <submittedName>
        <fullName evidence="1">Uncharacterized protein</fullName>
    </submittedName>
</protein>
<organism evidence="1 2">
    <name type="scientific">Actinokineospora alba</name>
    <dbReference type="NCBI Taxonomy" id="504798"/>
    <lineage>
        <taxon>Bacteria</taxon>
        <taxon>Bacillati</taxon>
        <taxon>Actinomycetota</taxon>
        <taxon>Actinomycetes</taxon>
        <taxon>Pseudonocardiales</taxon>
        <taxon>Pseudonocardiaceae</taxon>
        <taxon>Actinokineospora</taxon>
    </lineage>
</organism>
<proteinExistence type="predicted"/>
<dbReference type="OrthoDB" id="3698402at2"/>
<accession>A0A1H0WHB1</accession>
<dbReference type="Proteomes" id="UP000199651">
    <property type="component" value="Unassembled WGS sequence"/>
</dbReference>
<name>A0A1H0WHB1_9PSEU</name>
<reference evidence="2" key="1">
    <citation type="submission" date="2016-10" db="EMBL/GenBank/DDBJ databases">
        <authorList>
            <person name="Varghese N."/>
            <person name="Submissions S."/>
        </authorList>
    </citation>
    <scope>NUCLEOTIDE SEQUENCE [LARGE SCALE GENOMIC DNA]</scope>
    <source>
        <strain evidence="2">IBRC-M 10655</strain>
    </source>
</reference>
<dbReference type="STRING" id="504798.SAMN05421871_101661"/>
<evidence type="ECO:0000313" key="2">
    <source>
        <dbReference type="Proteomes" id="UP000199651"/>
    </source>
</evidence>
<dbReference type="EMBL" id="FNJB01000021">
    <property type="protein sequence ID" value="SDP90112.1"/>
    <property type="molecule type" value="Genomic_DNA"/>
</dbReference>
<dbReference type="AlphaFoldDB" id="A0A1H0WHB1"/>
<sequence length="62" mass="6847">MPEHLSLEQTDLVYALVLLRNKISELVVRATTEGPTNCPWADLAALLDTAATLCRREAILEP</sequence>
<keyword evidence="2" id="KW-1185">Reference proteome</keyword>
<gene>
    <name evidence="1" type="ORF">SAMN05192558_12181</name>
</gene>